<gene>
    <name evidence="1" type="ordered locus">Krad_0358</name>
</gene>
<organism evidence="1 2">
    <name type="scientific">Kineococcus radiotolerans (strain ATCC BAA-149 / DSM 14245 / SRS30216)</name>
    <dbReference type="NCBI Taxonomy" id="266940"/>
    <lineage>
        <taxon>Bacteria</taxon>
        <taxon>Bacillati</taxon>
        <taxon>Actinomycetota</taxon>
        <taxon>Actinomycetes</taxon>
        <taxon>Kineosporiales</taxon>
        <taxon>Kineosporiaceae</taxon>
        <taxon>Kineococcus</taxon>
    </lineage>
</organism>
<dbReference type="AlphaFoldDB" id="A6W4V9"/>
<dbReference type="Proteomes" id="UP000001116">
    <property type="component" value="Chromosome"/>
</dbReference>
<proteinExistence type="predicted"/>
<protein>
    <submittedName>
        <fullName evidence="1">Uncharacterized protein</fullName>
    </submittedName>
</protein>
<dbReference type="EMBL" id="CP000750">
    <property type="protein sequence ID" value="ABS01848.1"/>
    <property type="molecule type" value="Genomic_DNA"/>
</dbReference>
<dbReference type="KEGG" id="kra:Krad_0358"/>
<sequence>MVATALAGFTLALVASPLKLPHYHDVWVPPLIMGAAAVALHRLVTGSRGSRVVAVTAGLVLLALAGQQGLNVATTAPADCRLVGVELRRLPVGSRGVVGGH</sequence>
<dbReference type="HOGENOM" id="CLU_2287740_0_0_11"/>
<reference evidence="2" key="1">
    <citation type="journal article" date="2008" name="PLoS ONE">
        <title>Survival in nuclear waste, extreme resistance, and potential applications gleaned from the genome sequence of Kineococcus radiotolerans SRS30216.</title>
        <authorList>
            <person name="Bagwell C.E."/>
            <person name="Bhat S."/>
            <person name="Hawkins G.M."/>
            <person name="Smith B.W."/>
            <person name="Biswas T."/>
            <person name="Hoover T.R."/>
            <person name="Saunders E."/>
            <person name="Han C.S."/>
            <person name="Tsodikov O.V."/>
            <person name="Shimkets L.J."/>
        </authorList>
    </citation>
    <scope>NUCLEOTIDE SEQUENCE [LARGE SCALE GENOMIC DNA]</scope>
    <source>
        <strain evidence="2">ATCC BAA-149 / DSM 14245 / SRS30216</strain>
    </source>
</reference>
<evidence type="ECO:0000313" key="1">
    <source>
        <dbReference type="EMBL" id="ABS01848.1"/>
    </source>
</evidence>
<keyword evidence="2" id="KW-1185">Reference proteome</keyword>
<name>A6W4V9_KINRD</name>
<accession>A6W4V9</accession>
<dbReference type="eggNOG" id="COG1928">
    <property type="taxonomic scope" value="Bacteria"/>
</dbReference>
<evidence type="ECO:0000313" key="2">
    <source>
        <dbReference type="Proteomes" id="UP000001116"/>
    </source>
</evidence>